<feature type="compositionally biased region" description="Polar residues" evidence="3">
    <location>
        <begin position="1053"/>
        <end position="1064"/>
    </location>
</feature>
<evidence type="ECO:0000256" key="3">
    <source>
        <dbReference type="SAM" id="MobiDB-lite"/>
    </source>
</evidence>
<dbReference type="Proteomes" id="UP001305779">
    <property type="component" value="Unassembled WGS sequence"/>
</dbReference>
<dbReference type="PROSITE" id="PS51450">
    <property type="entry name" value="LRR"/>
    <property type="match status" value="4"/>
</dbReference>
<gene>
    <name evidence="4" type="ORF">PRZ48_014148</name>
</gene>
<dbReference type="InterPro" id="IPR001611">
    <property type="entry name" value="Leu-rich_rpt"/>
</dbReference>
<dbReference type="SMART" id="SM00369">
    <property type="entry name" value="LRR_TYP"/>
    <property type="match status" value="6"/>
</dbReference>
<evidence type="ECO:0000256" key="2">
    <source>
        <dbReference type="ARBA" id="ARBA00022737"/>
    </source>
</evidence>
<keyword evidence="1" id="KW-0433">Leucine-rich repeat</keyword>
<proteinExistence type="predicted"/>
<dbReference type="InterPro" id="IPR032675">
    <property type="entry name" value="LRR_dom_sf"/>
</dbReference>
<feature type="compositionally biased region" description="Low complexity" evidence="3">
    <location>
        <begin position="832"/>
        <end position="844"/>
    </location>
</feature>
<feature type="compositionally biased region" description="Polar residues" evidence="3">
    <location>
        <begin position="282"/>
        <end position="298"/>
    </location>
</feature>
<feature type="compositionally biased region" description="Polar residues" evidence="3">
    <location>
        <begin position="1108"/>
        <end position="1133"/>
    </location>
</feature>
<sequence>MSQNVAPWLAGLDDDVDWEDTPTQAVNNISSASHDASSIRQSTARNAHRSLSGLPASIRTSSTASTQKRRSPLATLSNSNNNSTRRRESSAKLMQSRSFSGAGSDDSVMIEHGTVAQRSKSASPAKKQGTMEWKKRLLRGEVGYGDHTDLFGPSGLENIFQQSRPAETTPRKTRSSMSWLDRSSAMPSSPPPWPTKSNHAEPISEEEDEDEQQESFEQDRLTTVEEDRESRATGQILDNSSFHSNPFDLGHSEELQVQDSEDAQAQDFAEDQQSSPDRPAVEQTQDNIVGNRTVSGQTDLDDFSPVFISKHTTINGQVEYKALDSRIVKQFRRRTIDLRHPSQEEQTSEATLSYEEPSGVEESGFTDGPESEALQAVPDLSLSENLPTGTPPVSSLGKHVQLKRGGYSAQGSFKDRPLSSSQSHTDLSPVRESSGLLSPSAAADRNYPPAPSPPNGPATPGNKERSDPRSRSSGSPLKLFGPHDTFTSNRLLRRMSQLDPDLSQIRSEDVTDPAEQSPFVAEDNEGVRKVSTSSFGSGQLNGHAFNAEITITSASDSNKTDSDRSPGSEVPPPGSKTPLGFRLEDLPLANDTFKLKRKLSKRSDLTSKNNPLESAPRHLQPTVEDASEAKAVEIEAEDKTANGLQGAGKRPPNSPFKAPTPKRRRTLHADDLQPDASELARSYHSQLQDAISSRKRRESRQDHLHDIADPEILSQRKILRPRNPTPSQQRREELEAQIRETAEQFAAQEPQAMEAVLEQIESSMASDTPPSVQQQANVVANEVAKFSMRIQRASEDYTERKRSVTTQDFFNEAVMVMRLIREKAGRQSGLGSVAESEQEAVSEVQEGDQSAQDYSSLRVSRPPSREGGSKWRPRTSEQTDVRVISHLRKFQEKDDTEFIAQSIESLHMDDEAEQMVVVDEHSNIRIKGPLPTFHYTEDDPSRPSTQESQQSSLASHSTQDSAASSTGRTLISRKSDNVGCLAPDAVAHLIGEQVGAMTYDKDKQQWVKAKSPKKQNYGSFLEPPSNITSDDDPFREISDLAVDERKEEEIRKASSTGRRLSVQPTAEAEEDLNEKEETVEELAETRIPSQETVLARPTTRDSNKSRHTYTSSDPSRWTGFASSQQQTVETRATSWGDEDLQRLATQENARKQPLAYAAAQAALALAERNEEIAFARQQQTEEVATSCPRAPSHTLMPDKIEDITEEDLVDESLPEECDILAELPDDTVADLDQPGVELLQSPKVRQSPAKTQFTPSSACRGAARQMSLRRKTLTSRFNDPDAMEQSEVSFVAALPGERMMSVSLSVSRPVSKRRPQGHVAAAPSSPTKYDPSFMWSDLPEFTVHEEDGERPSERALAERLAQHAAAETTDRYALSIKDMVRTLTDVKEDEPRWDQLKQLDLHDRALSSLHGLDEFCDRVQDMDASNNSLLYLNGAPASLRQLVARSNQLSSLTSWTHLMNLQYLDISGNRLDNLDGLGCLFHLRELRADDNQITSLDGIMQLDGLLKMRLRRNKVQIADFEHSQLHRLEELDLCENKITTVRNVESLAAMKTLKLDGNPLTEFPAVENMPRLKHLSLNRCGLQRLSVSGMRSLRTLLIDGNSLTTIEGIGKLKSLDVLSMRKQSLVDGLDIMILEQDLHARTIRLSGNDIPTLRLSKSLLSVKHLEIASAGLQELPDDFGLMLPNVTTLNLNFNSLKDLRPLLNIQKLQHLSVCSNRVARLRKTLITLSKLCTLKSVDLRDNPVTQGFYAPHTCVEPQTSVVRRAPAEATDEDIAAEKLEAARYILAPGDASQDSIHYARLDEDTKLRRRVYHLLLASTCKSIEHVDGLAFDKMGAMTKDKTMERLVELGIMRRSGVMGLKGEVEDE</sequence>
<feature type="compositionally biased region" description="Polar residues" evidence="3">
    <location>
        <begin position="92"/>
        <end position="101"/>
    </location>
</feature>
<dbReference type="PANTHER" id="PTHR47566">
    <property type="match status" value="1"/>
</dbReference>
<dbReference type="SMART" id="SM00365">
    <property type="entry name" value="LRR_SD22"/>
    <property type="match status" value="5"/>
</dbReference>
<dbReference type="EMBL" id="JAXOVC010000013">
    <property type="protein sequence ID" value="KAK4494792.1"/>
    <property type="molecule type" value="Genomic_DNA"/>
</dbReference>
<feature type="compositionally biased region" description="Acidic residues" evidence="3">
    <location>
        <begin position="203"/>
        <end position="216"/>
    </location>
</feature>
<dbReference type="PANTHER" id="PTHR47566:SF1">
    <property type="entry name" value="PROTEIN NUD1"/>
    <property type="match status" value="1"/>
</dbReference>
<feature type="compositionally biased region" description="Polar residues" evidence="3">
    <location>
        <begin position="530"/>
        <end position="540"/>
    </location>
</feature>
<dbReference type="InterPro" id="IPR052574">
    <property type="entry name" value="CDIRP"/>
</dbReference>
<feature type="region of interest" description="Disordered" evidence="3">
    <location>
        <begin position="1244"/>
        <end position="1264"/>
    </location>
</feature>
<feature type="compositionally biased region" description="Basic and acidic residues" evidence="3">
    <location>
        <begin position="1032"/>
        <end position="1052"/>
    </location>
</feature>
<reference evidence="4 5" key="1">
    <citation type="journal article" date="2023" name="G3 (Bethesda)">
        <title>A chromosome-level genome assembly of Zasmidium syzygii isolated from banana leaves.</title>
        <authorList>
            <person name="van Westerhoven A.C."/>
            <person name="Mehrabi R."/>
            <person name="Talebi R."/>
            <person name="Steentjes M.B.F."/>
            <person name="Corcolon B."/>
            <person name="Chong P.A."/>
            <person name="Kema G.H.J."/>
            <person name="Seidl M.F."/>
        </authorList>
    </citation>
    <scope>NUCLEOTIDE SEQUENCE [LARGE SCALE GENOMIC DNA]</scope>
    <source>
        <strain evidence="4 5">P124</strain>
    </source>
</reference>
<feature type="region of interest" description="Disordered" evidence="3">
    <location>
        <begin position="928"/>
        <end position="970"/>
    </location>
</feature>
<dbReference type="InterPro" id="IPR003591">
    <property type="entry name" value="Leu-rich_rpt_typical-subtyp"/>
</dbReference>
<feature type="region of interest" description="Disordered" evidence="3">
    <location>
        <begin position="599"/>
        <end position="627"/>
    </location>
</feature>
<feature type="compositionally biased region" description="Pro residues" evidence="3">
    <location>
        <begin position="448"/>
        <end position="457"/>
    </location>
</feature>
<evidence type="ECO:0000313" key="4">
    <source>
        <dbReference type="EMBL" id="KAK4494792.1"/>
    </source>
</evidence>
<evidence type="ECO:0000256" key="1">
    <source>
        <dbReference type="ARBA" id="ARBA00022614"/>
    </source>
</evidence>
<accession>A0ABR0E074</accession>
<feature type="compositionally biased region" description="Basic and acidic residues" evidence="3">
    <location>
        <begin position="863"/>
        <end position="877"/>
    </location>
</feature>
<feature type="region of interest" description="Disordered" evidence="3">
    <location>
        <begin position="826"/>
        <end position="877"/>
    </location>
</feature>
<feature type="compositionally biased region" description="Polar residues" evidence="3">
    <location>
        <begin position="382"/>
        <end position="393"/>
    </location>
</feature>
<comment type="caution">
    <text evidence="4">The sequence shown here is derived from an EMBL/GenBank/DDBJ whole genome shotgun (WGS) entry which is preliminary data.</text>
</comment>
<evidence type="ECO:0008006" key="6">
    <source>
        <dbReference type="Google" id="ProtNLM"/>
    </source>
</evidence>
<feature type="compositionally biased region" description="Polar residues" evidence="3">
    <location>
        <begin position="232"/>
        <end position="244"/>
    </location>
</feature>
<feature type="region of interest" description="Disordered" evidence="3">
    <location>
        <begin position="1307"/>
        <end position="1328"/>
    </location>
</feature>
<feature type="compositionally biased region" description="Polar residues" evidence="3">
    <location>
        <begin position="847"/>
        <end position="858"/>
    </location>
</feature>
<feature type="compositionally biased region" description="Basic and acidic residues" evidence="3">
    <location>
        <begin position="217"/>
        <end position="231"/>
    </location>
</feature>
<feature type="compositionally biased region" description="Acidic residues" evidence="3">
    <location>
        <begin position="1067"/>
        <end position="1082"/>
    </location>
</feature>
<feature type="region of interest" description="Disordered" evidence="3">
    <location>
        <begin position="1"/>
        <end position="109"/>
    </location>
</feature>
<feature type="compositionally biased region" description="Polar residues" evidence="3">
    <location>
        <begin position="21"/>
        <end position="45"/>
    </location>
</feature>
<feature type="region of interest" description="Disordered" evidence="3">
    <location>
        <begin position="338"/>
        <end position="583"/>
    </location>
</feature>
<dbReference type="SUPFAM" id="SSF52058">
    <property type="entry name" value="L domain-like"/>
    <property type="match status" value="1"/>
</dbReference>
<protein>
    <recommendedName>
        <fullName evidence="6">Septation initiation network scaffold protein cdc11</fullName>
    </recommendedName>
</protein>
<name>A0ABR0E074_ZASCE</name>
<feature type="region of interest" description="Disordered" evidence="3">
    <location>
        <begin position="640"/>
        <end position="733"/>
    </location>
</feature>
<keyword evidence="5" id="KW-1185">Reference proteome</keyword>
<feature type="compositionally biased region" description="Polar residues" evidence="3">
    <location>
        <begin position="942"/>
        <end position="969"/>
    </location>
</feature>
<keyword evidence="2" id="KW-0677">Repeat</keyword>
<feature type="region of interest" description="Disordered" evidence="3">
    <location>
        <begin position="160"/>
        <end position="300"/>
    </location>
</feature>
<dbReference type="Gene3D" id="3.80.10.10">
    <property type="entry name" value="Ribonuclease Inhibitor"/>
    <property type="match status" value="3"/>
</dbReference>
<evidence type="ECO:0000313" key="5">
    <source>
        <dbReference type="Proteomes" id="UP001305779"/>
    </source>
</evidence>
<organism evidence="4 5">
    <name type="scientific">Zasmidium cellare</name>
    <name type="common">Wine cellar mold</name>
    <name type="synonym">Racodium cellare</name>
    <dbReference type="NCBI Taxonomy" id="395010"/>
    <lineage>
        <taxon>Eukaryota</taxon>
        <taxon>Fungi</taxon>
        <taxon>Dikarya</taxon>
        <taxon>Ascomycota</taxon>
        <taxon>Pezizomycotina</taxon>
        <taxon>Dothideomycetes</taxon>
        <taxon>Dothideomycetidae</taxon>
        <taxon>Mycosphaerellales</taxon>
        <taxon>Mycosphaerellaceae</taxon>
        <taxon>Zasmidium</taxon>
    </lineage>
</organism>
<feature type="region of interest" description="Disordered" evidence="3">
    <location>
        <begin position="1007"/>
        <end position="1137"/>
    </location>
</feature>
<feature type="compositionally biased region" description="Acidic residues" evidence="3">
    <location>
        <begin position="259"/>
        <end position="270"/>
    </location>
</feature>
<feature type="compositionally biased region" description="Basic and acidic residues" evidence="3">
    <location>
        <begin position="699"/>
        <end position="708"/>
    </location>
</feature>
<feature type="compositionally biased region" description="Polar residues" evidence="3">
    <location>
        <begin position="1248"/>
        <end position="1257"/>
    </location>
</feature>